<dbReference type="InterPro" id="IPR014758">
    <property type="entry name" value="Met-tRNA_synth"/>
</dbReference>
<evidence type="ECO:0000256" key="7">
    <source>
        <dbReference type="ARBA" id="ARBA00022917"/>
    </source>
</evidence>
<keyword evidence="5 10" id="KW-0547">Nucleotide-binding</keyword>
<evidence type="ECO:0000259" key="11">
    <source>
        <dbReference type="Pfam" id="PF09334"/>
    </source>
</evidence>
<feature type="domain" description="Methionyl/Leucyl tRNA synthetase" evidence="11">
    <location>
        <begin position="5"/>
        <end position="150"/>
    </location>
</feature>
<dbReference type="InterPro" id="IPR014729">
    <property type="entry name" value="Rossmann-like_a/b/a_fold"/>
</dbReference>
<proteinExistence type="inferred from homology"/>
<dbReference type="InterPro" id="IPR009080">
    <property type="entry name" value="tRNAsynth_Ia_anticodon-bd"/>
</dbReference>
<dbReference type="GO" id="GO:0006431">
    <property type="term" value="P:methionyl-tRNA aminoacylation"/>
    <property type="evidence" value="ECO:0007669"/>
    <property type="project" value="InterPro"/>
</dbReference>
<dbReference type="EMBL" id="PEXT01000010">
    <property type="protein sequence ID" value="PIS43569.1"/>
    <property type="molecule type" value="Genomic_DNA"/>
</dbReference>
<dbReference type="CDD" id="cd00814">
    <property type="entry name" value="MetRS_core"/>
    <property type="match status" value="1"/>
</dbReference>
<name>A0A2H0YZ31_9BACT</name>
<evidence type="ECO:0000256" key="5">
    <source>
        <dbReference type="ARBA" id="ARBA00022741"/>
    </source>
</evidence>
<gene>
    <name evidence="12" type="ORF">COT23_00530</name>
</gene>
<dbReference type="Pfam" id="PF09334">
    <property type="entry name" value="tRNA-synt_1g"/>
    <property type="match status" value="2"/>
</dbReference>
<comment type="caution">
    <text evidence="12">The sequence shown here is derived from an EMBL/GenBank/DDBJ whole genome shotgun (WGS) entry which is preliminary data.</text>
</comment>
<dbReference type="InterPro" id="IPR023457">
    <property type="entry name" value="Met-tRNA_synth_2"/>
</dbReference>
<dbReference type="InterPro" id="IPR033911">
    <property type="entry name" value="MetRS_core"/>
</dbReference>
<dbReference type="Gene3D" id="3.40.50.620">
    <property type="entry name" value="HUPs"/>
    <property type="match status" value="1"/>
</dbReference>
<evidence type="ECO:0000256" key="2">
    <source>
        <dbReference type="ARBA" id="ARBA00012838"/>
    </source>
</evidence>
<dbReference type="Proteomes" id="UP000228687">
    <property type="component" value="Unassembled WGS sequence"/>
</dbReference>
<dbReference type="SUPFAM" id="SSF52374">
    <property type="entry name" value="Nucleotidylyl transferase"/>
    <property type="match status" value="1"/>
</dbReference>
<keyword evidence="4 10" id="KW-0436">Ligase</keyword>
<dbReference type="PANTHER" id="PTHR43326:SF1">
    <property type="entry name" value="METHIONINE--TRNA LIGASE, MITOCHONDRIAL"/>
    <property type="match status" value="1"/>
</dbReference>
<dbReference type="GO" id="GO:0004825">
    <property type="term" value="F:methionine-tRNA ligase activity"/>
    <property type="evidence" value="ECO:0007669"/>
    <property type="project" value="UniProtKB-EC"/>
</dbReference>
<organism evidence="12 13">
    <name type="scientific">Candidatus Kaiserbacteria bacterium CG08_land_8_20_14_0_20_50_21</name>
    <dbReference type="NCBI Taxonomy" id="1974604"/>
    <lineage>
        <taxon>Bacteria</taxon>
        <taxon>Candidatus Kaiseribacteriota</taxon>
    </lineage>
</organism>
<protein>
    <recommendedName>
        <fullName evidence="3">Methionine--tRNA ligase</fullName>
        <ecNumber evidence="2">6.1.1.10</ecNumber>
    </recommendedName>
    <alternativeName>
        <fullName evidence="9">Methionyl-tRNA synthetase</fullName>
    </alternativeName>
</protein>
<evidence type="ECO:0000256" key="10">
    <source>
        <dbReference type="RuleBase" id="RU363039"/>
    </source>
</evidence>
<feature type="domain" description="Methionyl/Leucyl tRNA synthetase" evidence="11">
    <location>
        <begin position="151"/>
        <end position="364"/>
    </location>
</feature>
<comment type="similarity">
    <text evidence="10">Belongs to the class-I aminoacyl-tRNA synthetase family.</text>
</comment>
<dbReference type="Gene3D" id="2.170.220.10">
    <property type="match status" value="1"/>
</dbReference>
<evidence type="ECO:0000256" key="9">
    <source>
        <dbReference type="ARBA" id="ARBA00030904"/>
    </source>
</evidence>
<evidence type="ECO:0000256" key="6">
    <source>
        <dbReference type="ARBA" id="ARBA00022840"/>
    </source>
</evidence>
<keyword evidence="8 10" id="KW-0030">Aminoacyl-tRNA synthetase</keyword>
<dbReference type="InterPro" id="IPR015413">
    <property type="entry name" value="Methionyl/Leucyl_tRNA_Synth"/>
</dbReference>
<comment type="function">
    <text evidence="1">Is required not only for elongation of protein synthesis but also for the initiation of all mRNA translation through initiator tRNA(fMet) aminoacylation.</text>
</comment>
<dbReference type="AlphaFoldDB" id="A0A2H0YZ31"/>
<keyword evidence="6 10" id="KW-0067">ATP-binding</keyword>
<evidence type="ECO:0000313" key="13">
    <source>
        <dbReference type="Proteomes" id="UP000228687"/>
    </source>
</evidence>
<keyword evidence="7 10" id="KW-0648">Protein biosynthesis</keyword>
<evidence type="ECO:0000256" key="3">
    <source>
        <dbReference type="ARBA" id="ARBA00018753"/>
    </source>
</evidence>
<dbReference type="SUPFAM" id="SSF47323">
    <property type="entry name" value="Anticodon-binding domain of a subclass of class I aminoacyl-tRNA synthetases"/>
    <property type="match status" value="1"/>
</dbReference>
<evidence type="ECO:0000313" key="12">
    <source>
        <dbReference type="EMBL" id="PIS43569.1"/>
    </source>
</evidence>
<dbReference type="GO" id="GO:0005524">
    <property type="term" value="F:ATP binding"/>
    <property type="evidence" value="ECO:0007669"/>
    <property type="project" value="UniProtKB-KW"/>
</dbReference>
<dbReference type="PANTHER" id="PTHR43326">
    <property type="entry name" value="METHIONYL-TRNA SYNTHETASE"/>
    <property type="match status" value="1"/>
</dbReference>
<dbReference type="Gene3D" id="1.10.730.10">
    <property type="entry name" value="Isoleucyl-tRNA Synthetase, Domain 1"/>
    <property type="match status" value="1"/>
</dbReference>
<accession>A0A2H0YZ31</accession>
<dbReference type="NCBIfam" id="TIGR00398">
    <property type="entry name" value="metG"/>
    <property type="match status" value="1"/>
</dbReference>
<dbReference type="EC" id="6.1.1.10" evidence="2"/>
<sequence>MRARYISTTLPYVNANPHIGFALELVQADVLARIWRSAGDEVFFNTGTDEHGQKVYDAAKVAGQEPQAYIDHYAAEVQKLNEKEALNLSTDAFVRTSSSAHLQAAQEMWRRCTAEDDIYLKEYEGLYCVGHEAFLTEKDLVDGKCPDHNVEPQVLREKNYFFKFKKYEKSLLDYLQKSRVIVPEWRRQEAINFVKEGLEDFSISREKKRLSWGVPVPGDDSQVMYVWFDALTNYISTLGWPDDEQGNFKKFWEEGITLQVAGKDQVRFQSLMWQAMLLSAGIKNTDSVFYHGFITSDGKKMSKSLGNVISPYDLVKRYGTDATRYMLLRHINPMEDSDVTWERLDEWYTANLTNGLGNLIARVMQMATAHLQDPVKMTQETKSDVDVARYTERFEFNHAMDSIWERIGHDDALIAIKKPFVGVKSDDTSIRDEALLIIKKLVRELDAIATDLESFMPSTSAQIKEAVLIHKKPDNLFPRL</sequence>
<evidence type="ECO:0000256" key="8">
    <source>
        <dbReference type="ARBA" id="ARBA00023146"/>
    </source>
</evidence>
<evidence type="ECO:0000256" key="4">
    <source>
        <dbReference type="ARBA" id="ARBA00022598"/>
    </source>
</evidence>
<evidence type="ECO:0000256" key="1">
    <source>
        <dbReference type="ARBA" id="ARBA00003314"/>
    </source>
</evidence>
<reference evidence="13" key="1">
    <citation type="submission" date="2017-09" db="EMBL/GenBank/DDBJ databases">
        <title>Depth-based differentiation of microbial function through sediment-hosted aquifers and enrichment of novel symbionts in the deep terrestrial subsurface.</title>
        <authorList>
            <person name="Probst A.J."/>
            <person name="Ladd B."/>
            <person name="Jarett J.K."/>
            <person name="Geller-Mcgrath D.E."/>
            <person name="Sieber C.M.K."/>
            <person name="Emerson J.B."/>
            <person name="Anantharaman K."/>
            <person name="Thomas B.C."/>
            <person name="Malmstrom R."/>
            <person name="Stieglmeier M."/>
            <person name="Klingl A."/>
            <person name="Woyke T."/>
            <person name="Ryan C.M."/>
            <person name="Banfield J.F."/>
        </authorList>
    </citation>
    <scope>NUCLEOTIDE SEQUENCE [LARGE SCALE GENOMIC DNA]</scope>
</reference>
<dbReference type="PRINTS" id="PR01041">
    <property type="entry name" value="TRNASYNTHMET"/>
</dbReference>
<dbReference type="FunFam" id="2.170.220.10:FF:000003">
    <property type="entry name" value="Methionine--tRNA ligase"/>
    <property type="match status" value="1"/>
</dbReference>